<dbReference type="GO" id="GO:0016987">
    <property type="term" value="F:sigma factor activity"/>
    <property type="evidence" value="ECO:0007669"/>
    <property type="project" value="UniProtKB-KW"/>
</dbReference>
<dbReference type="AlphaFoldDB" id="A0A1M6SH80"/>
<dbReference type="Pfam" id="PF04542">
    <property type="entry name" value="Sigma70_r2"/>
    <property type="match status" value="1"/>
</dbReference>
<comment type="similarity">
    <text evidence="1">Belongs to the sigma-70 factor family. ECF subfamily.</text>
</comment>
<keyword evidence="2" id="KW-0805">Transcription regulation</keyword>
<keyword evidence="3" id="KW-0731">Sigma factor</keyword>
<protein>
    <submittedName>
        <fullName evidence="8">RNA polymerase sigma-70 factor, ECF subfamily</fullName>
    </submittedName>
</protein>
<dbReference type="InterPro" id="IPR013325">
    <property type="entry name" value="RNA_pol_sigma_r2"/>
</dbReference>
<dbReference type="GO" id="GO:0003677">
    <property type="term" value="F:DNA binding"/>
    <property type="evidence" value="ECO:0007669"/>
    <property type="project" value="UniProtKB-KW"/>
</dbReference>
<dbReference type="PANTHER" id="PTHR43133:SF8">
    <property type="entry name" value="RNA POLYMERASE SIGMA FACTOR HI_1459-RELATED"/>
    <property type="match status" value="1"/>
</dbReference>
<accession>A0A1M6SH80</accession>
<dbReference type="Gene3D" id="1.10.10.10">
    <property type="entry name" value="Winged helix-like DNA-binding domain superfamily/Winged helix DNA-binding domain"/>
    <property type="match status" value="1"/>
</dbReference>
<evidence type="ECO:0000313" key="9">
    <source>
        <dbReference type="Proteomes" id="UP000183952"/>
    </source>
</evidence>
<keyword evidence="4" id="KW-0238">DNA-binding</keyword>
<dbReference type="Proteomes" id="UP000183952">
    <property type="component" value="Unassembled WGS sequence"/>
</dbReference>
<dbReference type="NCBIfam" id="TIGR02937">
    <property type="entry name" value="sigma70-ECF"/>
    <property type="match status" value="1"/>
</dbReference>
<dbReference type="InterPro" id="IPR013249">
    <property type="entry name" value="RNA_pol_sigma70_r4_t2"/>
</dbReference>
<dbReference type="Gene3D" id="1.10.1740.10">
    <property type="match status" value="1"/>
</dbReference>
<dbReference type="STRING" id="1121331.SAMN02745248_02542"/>
<keyword evidence="9" id="KW-1185">Reference proteome</keyword>
<name>A0A1M6SH80_9CLOT</name>
<dbReference type="EMBL" id="FRAD01000028">
    <property type="protein sequence ID" value="SHK43868.1"/>
    <property type="molecule type" value="Genomic_DNA"/>
</dbReference>
<dbReference type="InterPro" id="IPR036388">
    <property type="entry name" value="WH-like_DNA-bd_sf"/>
</dbReference>
<evidence type="ECO:0000256" key="1">
    <source>
        <dbReference type="ARBA" id="ARBA00010641"/>
    </source>
</evidence>
<organism evidence="8 9">
    <name type="scientific">Hathewaya proteolytica DSM 3090</name>
    <dbReference type="NCBI Taxonomy" id="1121331"/>
    <lineage>
        <taxon>Bacteria</taxon>
        <taxon>Bacillati</taxon>
        <taxon>Bacillota</taxon>
        <taxon>Clostridia</taxon>
        <taxon>Eubacteriales</taxon>
        <taxon>Clostridiaceae</taxon>
        <taxon>Hathewaya</taxon>
    </lineage>
</organism>
<gene>
    <name evidence="8" type="ORF">SAMN02745248_02542</name>
</gene>
<dbReference type="PANTHER" id="PTHR43133">
    <property type="entry name" value="RNA POLYMERASE ECF-TYPE SIGMA FACTO"/>
    <property type="match status" value="1"/>
</dbReference>
<dbReference type="InterPro" id="IPR014284">
    <property type="entry name" value="RNA_pol_sigma-70_dom"/>
</dbReference>
<evidence type="ECO:0000259" key="6">
    <source>
        <dbReference type="Pfam" id="PF04542"/>
    </source>
</evidence>
<dbReference type="InterPro" id="IPR013324">
    <property type="entry name" value="RNA_pol_sigma_r3/r4-like"/>
</dbReference>
<feature type="domain" description="RNA polymerase sigma factor 70 region 4 type 2" evidence="7">
    <location>
        <begin position="114"/>
        <end position="166"/>
    </location>
</feature>
<dbReference type="GO" id="GO:0006352">
    <property type="term" value="P:DNA-templated transcription initiation"/>
    <property type="evidence" value="ECO:0007669"/>
    <property type="project" value="InterPro"/>
</dbReference>
<evidence type="ECO:0000256" key="2">
    <source>
        <dbReference type="ARBA" id="ARBA00023015"/>
    </source>
</evidence>
<dbReference type="InterPro" id="IPR039425">
    <property type="entry name" value="RNA_pol_sigma-70-like"/>
</dbReference>
<feature type="domain" description="RNA polymerase sigma-70 region 2" evidence="6">
    <location>
        <begin position="21"/>
        <end position="86"/>
    </location>
</feature>
<dbReference type="RefSeq" id="WP_072904436.1">
    <property type="nucleotide sequence ID" value="NZ_FRAD01000028.1"/>
</dbReference>
<dbReference type="Pfam" id="PF08281">
    <property type="entry name" value="Sigma70_r4_2"/>
    <property type="match status" value="1"/>
</dbReference>
<evidence type="ECO:0000256" key="4">
    <source>
        <dbReference type="ARBA" id="ARBA00023125"/>
    </source>
</evidence>
<evidence type="ECO:0000256" key="5">
    <source>
        <dbReference type="ARBA" id="ARBA00023163"/>
    </source>
</evidence>
<evidence type="ECO:0000256" key="3">
    <source>
        <dbReference type="ARBA" id="ARBA00023082"/>
    </source>
</evidence>
<evidence type="ECO:0000313" key="8">
    <source>
        <dbReference type="EMBL" id="SHK43868.1"/>
    </source>
</evidence>
<keyword evidence="5" id="KW-0804">Transcription</keyword>
<sequence>MDNDIIRLIKDKDEDGLKILHQQYNALIFYIVRGILKKEEDVQECVNDVYMRIWTKFHLYDQGKSSLYTWLITIARNTALNHVKKLNNNEDEIPENLCTSPSPEDALLKKESAQRLMNFVSNLSNMEQQLFYRKYYYMQSISQIGAELGLTERSVEGKLYRLRKKLRKLMEVNFNEY</sequence>
<dbReference type="OrthoDB" id="2678696at2"/>
<evidence type="ECO:0000259" key="7">
    <source>
        <dbReference type="Pfam" id="PF08281"/>
    </source>
</evidence>
<reference evidence="8 9" key="1">
    <citation type="submission" date="2016-11" db="EMBL/GenBank/DDBJ databases">
        <authorList>
            <person name="Jaros S."/>
            <person name="Januszkiewicz K."/>
            <person name="Wedrychowicz H."/>
        </authorList>
    </citation>
    <scope>NUCLEOTIDE SEQUENCE [LARGE SCALE GENOMIC DNA]</scope>
    <source>
        <strain evidence="8 9">DSM 3090</strain>
    </source>
</reference>
<dbReference type="SUPFAM" id="SSF88659">
    <property type="entry name" value="Sigma3 and sigma4 domains of RNA polymerase sigma factors"/>
    <property type="match status" value="1"/>
</dbReference>
<dbReference type="SUPFAM" id="SSF88946">
    <property type="entry name" value="Sigma2 domain of RNA polymerase sigma factors"/>
    <property type="match status" value="1"/>
</dbReference>
<proteinExistence type="inferred from homology"/>
<dbReference type="InterPro" id="IPR007627">
    <property type="entry name" value="RNA_pol_sigma70_r2"/>
</dbReference>